<dbReference type="GO" id="GO:0004864">
    <property type="term" value="F:protein phosphatase inhibitor activity"/>
    <property type="evidence" value="ECO:0007669"/>
    <property type="project" value="InterPro"/>
</dbReference>
<sequence>MAPVTNSFEFTSPIAPARFFKAGILHMHEIATQVMPGVIKSASISGDGSVGTTKEYHFTEEYINNTGGAYKHVKDRTDALDKENFVCKYTIVEGGTLGTTYKAASHTFEFKPAANGGTLFKATTELEPLDGQEYSKEEESKAKEGMMGVYKAVEAYLLANPTAFA</sequence>
<dbReference type="InterPro" id="IPR024949">
    <property type="entry name" value="Bet_v_I_allergen"/>
</dbReference>
<dbReference type="PRINTS" id="PR00634">
    <property type="entry name" value="BETALLERGEN"/>
</dbReference>
<dbReference type="InterPro" id="IPR023393">
    <property type="entry name" value="START-like_dom_sf"/>
</dbReference>
<dbReference type="FunFam" id="3.30.530.20:FF:000007">
    <property type="entry name" value="Major pollen allergen Bet v 1-A"/>
    <property type="match status" value="1"/>
</dbReference>
<dbReference type="Proteomes" id="UP001417504">
    <property type="component" value="Unassembled WGS sequence"/>
</dbReference>
<dbReference type="GO" id="GO:0006952">
    <property type="term" value="P:defense response"/>
    <property type="evidence" value="ECO:0007669"/>
    <property type="project" value="InterPro"/>
</dbReference>
<proteinExistence type="inferred from homology"/>
<protein>
    <recommendedName>
        <fullName evidence="2">Bet v I/Major latex protein domain-containing protein</fullName>
    </recommendedName>
</protein>
<name>A0AAP0JMM3_9MAGN</name>
<evidence type="ECO:0000313" key="4">
    <source>
        <dbReference type="Proteomes" id="UP001417504"/>
    </source>
</evidence>
<keyword evidence="4" id="KW-1185">Reference proteome</keyword>
<evidence type="ECO:0000259" key="2">
    <source>
        <dbReference type="Pfam" id="PF00407"/>
    </source>
</evidence>
<comment type="similarity">
    <text evidence="1">Belongs to the BetVI family.</text>
</comment>
<dbReference type="Pfam" id="PF00407">
    <property type="entry name" value="Bet_v_1"/>
    <property type="match status" value="1"/>
</dbReference>
<reference evidence="3 4" key="1">
    <citation type="submission" date="2024-01" db="EMBL/GenBank/DDBJ databases">
        <title>Genome assemblies of Stephania.</title>
        <authorList>
            <person name="Yang L."/>
        </authorList>
    </citation>
    <scope>NUCLEOTIDE SEQUENCE [LARGE SCALE GENOMIC DNA]</scope>
    <source>
        <strain evidence="3">QJT</strain>
        <tissue evidence="3">Leaf</tissue>
    </source>
</reference>
<dbReference type="SUPFAM" id="SSF55961">
    <property type="entry name" value="Bet v1-like"/>
    <property type="match status" value="1"/>
</dbReference>
<comment type="caution">
    <text evidence="3">The sequence shown here is derived from an EMBL/GenBank/DDBJ whole genome shotgun (WGS) entry which is preliminary data.</text>
</comment>
<organism evidence="3 4">
    <name type="scientific">Stephania japonica</name>
    <dbReference type="NCBI Taxonomy" id="461633"/>
    <lineage>
        <taxon>Eukaryota</taxon>
        <taxon>Viridiplantae</taxon>
        <taxon>Streptophyta</taxon>
        <taxon>Embryophyta</taxon>
        <taxon>Tracheophyta</taxon>
        <taxon>Spermatophyta</taxon>
        <taxon>Magnoliopsida</taxon>
        <taxon>Ranunculales</taxon>
        <taxon>Menispermaceae</taxon>
        <taxon>Menispermoideae</taxon>
        <taxon>Cissampelideae</taxon>
        <taxon>Stephania</taxon>
    </lineage>
</organism>
<dbReference type="InterPro" id="IPR050279">
    <property type="entry name" value="Plant_def-hormone_signal"/>
</dbReference>
<dbReference type="GO" id="GO:0009738">
    <property type="term" value="P:abscisic acid-activated signaling pathway"/>
    <property type="evidence" value="ECO:0007669"/>
    <property type="project" value="InterPro"/>
</dbReference>
<dbReference type="Gene3D" id="3.30.530.20">
    <property type="match status" value="1"/>
</dbReference>
<dbReference type="GO" id="GO:0038023">
    <property type="term" value="F:signaling receptor activity"/>
    <property type="evidence" value="ECO:0007669"/>
    <property type="project" value="InterPro"/>
</dbReference>
<dbReference type="GO" id="GO:0005634">
    <property type="term" value="C:nucleus"/>
    <property type="evidence" value="ECO:0007669"/>
    <property type="project" value="TreeGrafter"/>
</dbReference>
<dbReference type="AlphaFoldDB" id="A0AAP0JMM3"/>
<dbReference type="InterPro" id="IPR000916">
    <property type="entry name" value="Bet_v_I/MLP"/>
</dbReference>
<evidence type="ECO:0000313" key="3">
    <source>
        <dbReference type="EMBL" id="KAK9136782.1"/>
    </source>
</evidence>
<dbReference type="PANTHER" id="PTHR31213:SF201">
    <property type="entry name" value="OS03G0300400 PROTEIN"/>
    <property type="match status" value="1"/>
</dbReference>
<dbReference type="PANTHER" id="PTHR31213">
    <property type="entry name" value="OS08G0374000 PROTEIN-RELATED"/>
    <property type="match status" value="1"/>
</dbReference>
<accession>A0AAP0JMM3</accession>
<dbReference type="CDD" id="cd07816">
    <property type="entry name" value="Bet_v1-like"/>
    <property type="match status" value="1"/>
</dbReference>
<gene>
    <name evidence="3" type="ORF">Sjap_007376</name>
</gene>
<evidence type="ECO:0000256" key="1">
    <source>
        <dbReference type="ARBA" id="ARBA00009744"/>
    </source>
</evidence>
<dbReference type="GO" id="GO:0010427">
    <property type="term" value="F:abscisic acid binding"/>
    <property type="evidence" value="ECO:0007669"/>
    <property type="project" value="InterPro"/>
</dbReference>
<feature type="domain" description="Bet v I/Major latex protein" evidence="2">
    <location>
        <begin position="7"/>
        <end position="160"/>
    </location>
</feature>
<dbReference type="GO" id="GO:0005737">
    <property type="term" value="C:cytoplasm"/>
    <property type="evidence" value="ECO:0007669"/>
    <property type="project" value="TreeGrafter"/>
</dbReference>
<dbReference type="EMBL" id="JBBNAE010000003">
    <property type="protein sequence ID" value="KAK9136782.1"/>
    <property type="molecule type" value="Genomic_DNA"/>
</dbReference>